<dbReference type="InterPro" id="IPR011604">
    <property type="entry name" value="PDDEXK-like_dom_sf"/>
</dbReference>
<reference evidence="1 2" key="1">
    <citation type="submission" date="2018-09" db="EMBL/GenBank/DDBJ databases">
        <title>Characterization of the phylogenetic diversity of five novel species belonging to the genus Bifidobacterium.</title>
        <authorList>
            <person name="Lugli G.A."/>
            <person name="Duranti S."/>
            <person name="Milani C."/>
        </authorList>
    </citation>
    <scope>NUCLEOTIDE SEQUENCE [LARGE SCALE GENOMIC DNA]</scope>
    <source>
        <strain evidence="1 2">2034B</strain>
    </source>
</reference>
<protein>
    <submittedName>
        <fullName evidence="1">Uncharacterized protein</fullName>
    </submittedName>
</protein>
<comment type="caution">
    <text evidence="1">The sequence shown here is derived from an EMBL/GenBank/DDBJ whole genome shotgun (WGS) entry which is preliminary data.</text>
</comment>
<accession>A0A430FM13</accession>
<evidence type="ECO:0000313" key="1">
    <source>
        <dbReference type="EMBL" id="RSX53963.1"/>
    </source>
</evidence>
<sequence length="311" mass="35236">MSDFIPIDLQQPQPVEQRLPEPPMPPDVSVDLMEDPFLWNEIRAIIENHIATQPRSLQAHIGPSELGTDCVHCLAAKLAGWKHANQAVSWLPFIGTCVHEHFERLFRDLSEGTDQYEHRWQTELRVTVGALHGINDGYEITGSIDLYDRKAHATCDWKIVSDRTIKTVKATGPSQTYRIQASLYGIGLTRMGETVERSCVYYLPRNAVSLASAYPVEMPFDPQPGMWALQRANMLKAFMDTIRMRDGLPTLDAWINRLPRSSTHCFDCGTWVDDMITGLPEFDPPASRINVPSEWLALIPLIQPTYQPNNQ</sequence>
<dbReference type="Proteomes" id="UP000287533">
    <property type="component" value="Unassembled WGS sequence"/>
</dbReference>
<dbReference type="RefSeq" id="WP_241216909.1">
    <property type="nucleotide sequence ID" value="NZ_QXGL01000001.1"/>
</dbReference>
<name>A0A430FM13_9BIFI</name>
<proteinExistence type="predicted"/>
<dbReference type="AlphaFoldDB" id="A0A430FM13"/>
<evidence type="ECO:0000313" key="2">
    <source>
        <dbReference type="Proteomes" id="UP000287533"/>
    </source>
</evidence>
<gene>
    <name evidence="1" type="ORF">D2E25_0269</name>
</gene>
<keyword evidence="2" id="KW-1185">Reference proteome</keyword>
<dbReference type="EMBL" id="QXGL01000001">
    <property type="protein sequence ID" value="RSX53963.1"/>
    <property type="molecule type" value="Genomic_DNA"/>
</dbReference>
<dbReference type="Gene3D" id="3.90.320.10">
    <property type="match status" value="1"/>
</dbReference>
<organism evidence="1 2">
    <name type="scientific">Bifidobacterium goeldii</name>
    <dbReference type="NCBI Taxonomy" id="2306975"/>
    <lineage>
        <taxon>Bacteria</taxon>
        <taxon>Bacillati</taxon>
        <taxon>Actinomycetota</taxon>
        <taxon>Actinomycetes</taxon>
        <taxon>Bifidobacteriales</taxon>
        <taxon>Bifidobacteriaceae</taxon>
        <taxon>Bifidobacterium</taxon>
    </lineage>
</organism>